<reference evidence="2" key="1">
    <citation type="submission" date="2020-11" db="EMBL/GenBank/DDBJ databases">
        <authorList>
            <person name="Whitehead M."/>
        </authorList>
    </citation>
    <scope>NUCLEOTIDE SEQUENCE</scope>
    <source>
        <strain evidence="2">EGII</strain>
    </source>
</reference>
<feature type="transmembrane region" description="Helical" evidence="1">
    <location>
        <begin position="23"/>
        <end position="40"/>
    </location>
</feature>
<protein>
    <submittedName>
        <fullName evidence="2">(Mediterranean fruit fly) hypothetical protein</fullName>
    </submittedName>
</protein>
<keyword evidence="3" id="KW-1185">Reference proteome</keyword>
<proteinExistence type="predicted"/>
<dbReference type="Proteomes" id="UP000606786">
    <property type="component" value="Unassembled WGS sequence"/>
</dbReference>
<accession>A0A811VMC4</accession>
<evidence type="ECO:0000256" key="1">
    <source>
        <dbReference type="SAM" id="Phobius"/>
    </source>
</evidence>
<keyword evidence="1" id="KW-0472">Membrane</keyword>
<name>A0A811VMC4_CERCA</name>
<comment type="caution">
    <text evidence="2">The sequence shown here is derived from an EMBL/GenBank/DDBJ whole genome shotgun (WGS) entry which is preliminary data.</text>
</comment>
<sequence length="157" mass="17949">MDFYFCFELSVSGLTGASPVNDLSTLLLLIILIYIIIIRIQRYKKNKNKNKQKKTFFYSTHTENKSYLCPPLAQSAVRSVDGAANAQRRITVNAVNVQKDKPYQKLWYEQRPSRTAVLYARQLTSASRRLQSAVGNRNVGTYSVKQTDAHTNVHIYV</sequence>
<dbReference type="AlphaFoldDB" id="A0A811VMC4"/>
<organism evidence="2 3">
    <name type="scientific">Ceratitis capitata</name>
    <name type="common">Mediterranean fruit fly</name>
    <name type="synonym">Tephritis capitata</name>
    <dbReference type="NCBI Taxonomy" id="7213"/>
    <lineage>
        <taxon>Eukaryota</taxon>
        <taxon>Metazoa</taxon>
        <taxon>Ecdysozoa</taxon>
        <taxon>Arthropoda</taxon>
        <taxon>Hexapoda</taxon>
        <taxon>Insecta</taxon>
        <taxon>Pterygota</taxon>
        <taxon>Neoptera</taxon>
        <taxon>Endopterygota</taxon>
        <taxon>Diptera</taxon>
        <taxon>Brachycera</taxon>
        <taxon>Muscomorpha</taxon>
        <taxon>Tephritoidea</taxon>
        <taxon>Tephritidae</taxon>
        <taxon>Ceratitis</taxon>
        <taxon>Ceratitis</taxon>
    </lineage>
</organism>
<evidence type="ECO:0000313" key="2">
    <source>
        <dbReference type="EMBL" id="CAD7015263.1"/>
    </source>
</evidence>
<dbReference type="EMBL" id="CAJHJT010000056">
    <property type="protein sequence ID" value="CAD7015263.1"/>
    <property type="molecule type" value="Genomic_DNA"/>
</dbReference>
<evidence type="ECO:0000313" key="3">
    <source>
        <dbReference type="Proteomes" id="UP000606786"/>
    </source>
</evidence>
<keyword evidence="1" id="KW-1133">Transmembrane helix</keyword>
<gene>
    <name evidence="2" type="ORF">CCAP1982_LOCUS23211</name>
</gene>
<keyword evidence="1" id="KW-0812">Transmembrane</keyword>